<evidence type="ECO:0000313" key="10">
    <source>
        <dbReference type="EMBL" id="TWP50505.1"/>
    </source>
</evidence>
<dbReference type="GO" id="GO:0009055">
    <property type="term" value="F:electron transfer activity"/>
    <property type="evidence" value="ECO:0007669"/>
    <property type="project" value="UniProtKB-UniRule"/>
</dbReference>
<dbReference type="Gene3D" id="3.30.70.20">
    <property type="match status" value="1"/>
</dbReference>
<dbReference type="PANTHER" id="PTHR36923">
    <property type="entry name" value="FERREDOXIN"/>
    <property type="match status" value="1"/>
</dbReference>
<proteinExistence type="predicted"/>
<keyword evidence="11" id="KW-1185">Reference proteome</keyword>
<keyword evidence="3 8" id="KW-0479">Metal-binding</keyword>
<keyword evidence="4 8" id="KW-0249">Electron transport</keyword>
<keyword evidence="7" id="KW-0003">3Fe-4S</keyword>
<evidence type="ECO:0000259" key="9">
    <source>
        <dbReference type="PROSITE" id="PS51379"/>
    </source>
</evidence>
<evidence type="ECO:0000256" key="8">
    <source>
        <dbReference type="RuleBase" id="RU368020"/>
    </source>
</evidence>
<evidence type="ECO:0000256" key="7">
    <source>
        <dbReference type="ARBA" id="ARBA00023291"/>
    </source>
</evidence>
<keyword evidence="6 8" id="KW-0411">Iron-sulfur</keyword>
<name>A0A563ERY2_9PSEU</name>
<gene>
    <name evidence="10" type="ORF">FKR81_20240</name>
</gene>
<evidence type="ECO:0000256" key="2">
    <source>
        <dbReference type="ARBA" id="ARBA00022448"/>
    </source>
</evidence>
<dbReference type="InterPro" id="IPR017896">
    <property type="entry name" value="4Fe4S_Fe-S-bd"/>
</dbReference>
<feature type="domain" description="4Fe-4S ferredoxin-type" evidence="9">
    <location>
        <begin position="1"/>
        <end position="29"/>
    </location>
</feature>
<evidence type="ECO:0000256" key="4">
    <source>
        <dbReference type="ARBA" id="ARBA00022982"/>
    </source>
</evidence>
<dbReference type="PRINTS" id="PR00352">
    <property type="entry name" value="3FE4SFRDOXIN"/>
</dbReference>
<evidence type="ECO:0000256" key="6">
    <source>
        <dbReference type="ARBA" id="ARBA00023014"/>
    </source>
</evidence>
<evidence type="ECO:0000256" key="5">
    <source>
        <dbReference type="ARBA" id="ARBA00023004"/>
    </source>
</evidence>
<dbReference type="EMBL" id="VOBR01000012">
    <property type="protein sequence ID" value="TWP50505.1"/>
    <property type="molecule type" value="Genomic_DNA"/>
</dbReference>
<organism evidence="10 11">
    <name type="scientific">Lentzea tibetensis</name>
    <dbReference type="NCBI Taxonomy" id="2591470"/>
    <lineage>
        <taxon>Bacteria</taxon>
        <taxon>Bacillati</taxon>
        <taxon>Actinomycetota</taxon>
        <taxon>Actinomycetes</taxon>
        <taxon>Pseudonocardiales</taxon>
        <taxon>Pseudonocardiaceae</taxon>
        <taxon>Lentzea</taxon>
    </lineage>
</organism>
<dbReference type="SUPFAM" id="SSF54862">
    <property type="entry name" value="4Fe-4S ferredoxins"/>
    <property type="match status" value="1"/>
</dbReference>
<dbReference type="Proteomes" id="UP000316639">
    <property type="component" value="Unassembled WGS sequence"/>
</dbReference>
<accession>A0A563ERY2</accession>
<dbReference type="Pfam" id="PF13459">
    <property type="entry name" value="Fer4_15"/>
    <property type="match status" value="1"/>
</dbReference>
<dbReference type="PANTHER" id="PTHR36923:SF3">
    <property type="entry name" value="FERREDOXIN"/>
    <property type="match status" value="1"/>
</dbReference>
<evidence type="ECO:0000256" key="1">
    <source>
        <dbReference type="ARBA" id="ARBA00001927"/>
    </source>
</evidence>
<dbReference type="GO" id="GO:0051538">
    <property type="term" value="F:3 iron, 4 sulfur cluster binding"/>
    <property type="evidence" value="ECO:0007669"/>
    <property type="project" value="UniProtKB-KW"/>
</dbReference>
<comment type="function">
    <text evidence="8">Ferredoxins are iron-sulfur proteins that transfer electrons in a wide variety of metabolic reactions.</text>
</comment>
<dbReference type="AlphaFoldDB" id="A0A563ERY2"/>
<comment type="caution">
    <text evidence="10">The sequence shown here is derived from an EMBL/GenBank/DDBJ whole genome shotgun (WGS) entry which is preliminary data.</text>
</comment>
<protein>
    <recommendedName>
        <fullName evidence="8">Ferredoxin</fullName>
    </recommendedName>
</protein>
<dbReference type="RefSeq" id="WP_146353667.1">
    <property type="nucleotide sequence ID" value="NZ_VOBR01000012.1"/>
</dbReference>
<dbReference type="InterPro" id="IPR001080">
    <property type="entry name" value="3Fe4S_ferredoxin"/>
</dbReference>
<dbReference type="OrthoDB" id="3215002at2"/>
<dbReference type="PROSITE" id="PS51379">
    <property type="entry name" value="4FE4S_FER_2"/>
    <property type="match status" value="1"/>
</dbReference>
<dbReference type="InterPro" id="IPR051269">
    <property type="entry name" value="Fe-S_cluster_ET"/>
</dbReference>
<dbReference type="GO" id="GO:0005506">
    <property type="term" value="F:iron ion binding"/>
    <property type="evidence" value="ECO:0007669"/>
    <property type="project" value="UniProtKB-UniRule"/>
</dbReference>
<keyword evidence="5 8" id="KW-0408">Iron</keyword>
<evidence type="ECO:0000313" key="11">
    <source>
        <dbReference type="Proteomes" id="UP000316639"/>
    </source>
</evidence>
<evidence type="ECO:0000256" key="3">
    <source>
        <dbReference type="ARBA" id="ARBA00022723"/>
    </source>
</evidence>
<comment type="cofactor">
    <cofactor evidence="1">
        <name>[3Fe-4S] cluster</name>
        <dbReference type="ChEBI" id="CHEBI:21137"/>
    </cofactor>
</comment>
<keyword evidence="2 8" id="KW-0813">Transport</keyword>
<sequence length="64" mass="6958">MRMIVDRDRCEGHGLCEDVAPRLFQIDDDGELVVRFTGDVPAGEETRAGQAVRICPVGALRTSG</sequence>
<reference evidence="10 11" key="1">
    <citation type="submission" date="2019-07" db="EMBL/GenBank/DDBJ databases">
        <title>Lentzea xizangensis sp. nov., isolated from Qinghai-Tibetan Plateau Soils.</title>
        <authorList>
            <person name="Huang J."/>
        </authorList>
    </citation>
    <scope>NUCLEOTIDE SEQUENCE [LARGE SCALE GENOMIC DNA]</scope>
    <source>
        <strain evidence="10 11">FXJ1.1311</strain>
    </source>
</reference>